<keyword evidence="4" id="KW-0804">Transcription</keyword>
<protein>
    <submittedName>
        <fullName evidence="6">GAF domain-containing protein</fullName>
    </submittedName>
</protein>
<dbReference type="PROSITE" id="PS50921">
    <property type="entry name" value="ANTAR"/>
    <property type="match status" value="1"/>
</dbReference>
<dbReference type="InterPro" id="IPR036388">
    <property type="entry name" value="WH-like_DNA-bd_sf"/>
</dbReference>
<dbReference type="Pfam" id="PF01590">
    <property type="entry name" value="GAF"/>
    <property type="match status" value="1"/>
</dbReference>
<dbReference type="Pfam" id="PF03861">
    <property type="entry name" value="ANTAR"/>
    <property type="match status" value="1"/>
</dbReference>
<accession>A0A346XYZ1</accession>
<keyword evidence="7" id="KW-1185">Reference proteome</keyword>
<dbReference type="SMART" id="SM01012">
    <property type="entry name" value="ANTAR"/>
    <property type="match status" value="1"/>
</dbReference>
<organism evidence="6 7">
    <name type="scientific">Euzebya pacifica</name>
    <dbReference type="NCBI Taxonomy" id="1608957"/>
    <lineage>
        <taxon>Bacteria</taxon>
        <taxon>Bacillati</taxon>
        <taxon>Actinomycetota</taxon>
        <taxon>Nitriliruptoria</taxon>
        <taxon>Euzebyales</taxon>
    </lineage>
</organism>
<evidence type="ECO:0000256" key="3">
    <source>
        <dbReference type="ARBA" id="ARBA00023015"/>
    </source>
</evidence>
<dbReference type="RefSeq" id="WP_114591927.1">
    <property type="nucleotide sequence ID" value="NZ_CAXIBR010000116.1"/>
</dbReference>
<keyword evidence="1" id="KW-0808">Transferase</keyword>
<dbReference type="PIRSF" id="PIRSF036625">
    <property type="entry name" value="GAF_ANTAR"/>
    <property type="match status" value="1"/>
</dbReference>
<sequence length="232" mass="25203">MVDQHALRDTLADYAATIARGYDIGQVLYRLSDQVMHVLEVDGAGVSIADGDTLRFVSATDDSVVRIEETQIEARQGPCQDAFAAGEVVFSSDLRHEDRWPVYRPVALDNGCVAVAGVPLLTADVRIGALNVYSRSVTSWNDGSLDVARILADMAAGYVTNAATLARSEQLTRNLQHALDSRVVIEQAKGILAERHNEPTAQAFERLRTAARDSRRPIHDVAGDVVDGRPLP</sequence>
<dbReference type="GO" id="GO:0016301">
    <property type="term" value="F:kinase activity"/>
    <property type="evidence" value="ECO:0007669"/>
    <property type="project" value="UniProtKB-KW"/>
</dbReference>
<dbReference type="SMART" id="SM00065">
    <property type="entry name" value="GAF"/>
    <property type="match status" value="1"/>
</dbReference>
<evidence type="ECO:0000259" key="5">
    <source>
        <dbReference type="PROSITE" id="PS50921"/>
    </source>
</evidence>
<dbReference type="OrthoDB" id="3683444at2"/>
<feature type="domain" description="ANTAR" evidence="5">
    <location>
        <begin position="165"/>
        <end position="226"/>
    </location>
</feature>
<dbReference type="EMBL" id="CP031165">
    <property type="protein sequence ID" value="AXV07438.1"/>
    <property type="molecule type" value="Genomic_DNA"/>
</dbReference>
<evidence type="ECO:0000256" key="1">
    <source>
        <dbReference type="ARBA" id="ARBA00022679"/>
    </source>
</evidence>
<dbReference type="InterPro" id="IPR029016">
    <property type="entry name" value="GAF-like_dom_sf"/>
</dbReference>
<dbReference type="InterPro" id="IPR011006">
    <property type="entry name" value="CheY-like_superfamily"/>
</dbReference>
<dbReference type="InterPro" id="IPR003018">
    <property type="entry name" value="GAF"/>
</dbReference>
<dbReference type="KEGG" id="euz:DVS28_a2759"/>
<evidence type="ECO:0000313" key="7">
    <source>
        <dbReference type="Proteomes" id="UP000264006"/>
    </source>
</evidence>
<dbReference type="InterPro" id="IPR012074">
    <property type="entry name" value="GAF_ANTAR"/>
</dbReference>
<evidence type="ECO:0000256" key="2">
    <source>
        <dbReference type="ARBA" id="ARBA00022777"/>
    </source>
</evidence>
<dbReference type="SUPFAM" id="SSF52172">
    <property type="entry name" value="CheY-like"/>
    <property type="match status" value="1"/>
</dbReference>
<dbReference type="GO" id="GO:0003723">
    <property type="term" value="F:RNA binding"/>
    <property type="evidence" value="ECO:0007669"/>
    <property type="project" value="InterPro"/>
</dbReference>
<gene>
    <name evidence="6" type="ORF">DVS28_a2759</name>
</gene>
<keyword evidence="3" id="KW-0805">Transcription regulation</keyword>
<evidence type="ECO:0000256" key="4">
    <source>
        <dbReference type="ARBA" id="ARBA00023163"/>
    </source>
</evidence>
<reference evidence="6 7" key="1">
    <citation type="submission" date="2018-09" db="EMBL/GenBank/DDBJ databases">
        <title>Complete genome sequence of Euzebya sp. DY32-46 isolated from seawater of Pacific Ocean.</title>
        <authorList>
            <person name="Xu L."/>
            <person name="Wu Y.-H."/>
            <person name="Xu X.-W."/>
        </authorList>
    </citation>
    <scope>NUCLEOTIDE SEQUENCE [LARGE SCALE GENOMIC DNA]</scope>
    <source>
        <strain evidence="6 7">DY32-46</strain>
    </source>
</reference>
<dbReference type="SUPFAM" id="SSF55781">
    <property type="entry name" value="GAF domain-like"/>
    <property type="match status" value="1"/>
</dbReference>
<dbReference type="Gene3D" id="1.10.10.10">
    <property type="entry name" value="Winged helix-like DNA-binding domain superfamily/Winged helix DNA-binding domain"/>
    <property type="match status" value="1"/>
</dbReference>
<proteinExistence type="predicted"/>
<keyword evidence="2" id="KW-0418">Kinase</keyword>
<evidence type="ECO:0000313" key="6">
    <source>
        <dbReference type="EMBL" id="AXV07438.1"/>
    </source>
</evidence>
<name>A0A346XYZ1_9ACTN</name>
<dbReference type="Proteomes" id="UP000264006">
    <property type="component" value="Chromosome"/>
</dbReference>
<dbReference type="AlphaFoldDB" id="A0A346XYZ1"/>
<dbReference type="InterPro" id="IPR005561">
    <property type="entry name" value="ANTAR"/>
</dbReference>
<dbReference type="Gene3D" id="3.30.450.40">
    <property type="match status" value="1"/>
</dbReference>